<accession>A0A811UFN1</accession>
<sequence length="304" mass="34924">MGYKLENQSPLCAYKKLGVLDTCPLLWHTAHSFNMTNPYAENIKNQETQPTGTFKFLKLPIDYYLQPFMAAIEDILNKQFKFVAPQFCSGPRFTADYVLDYAMEFAESFTGHGGLGKFWLNTFRGHYNEPTIFNYEFPKYLVALRKKQVLEDNAISPPIMLRFTQHELLNALQLNRHRLIRALDLHVTVQYALELRTGVEPSYKATLGFSACQSVLTPIPPNRDCSDVGIEWLSCACEPFTAKLCNSHATHMLMNSLLTHMNELLLDVGLLSGICRPLHLHTLYGIYNSQRLSDYYYINFKTLR</sequence>
<dbReference type="Proteomes" id="UP000606786">
    <property type="component" value="Unassembled WGS sequence"/>
</dbReference>
<protein>
    <submittedName>
        <fullName evidence="1">(Mediterranean fruit fly) hypothetical protein</fullName>
    </submittedName>
</protein>
<dbReference type="AlphaFoldDB" id="A0A811UFN1"/>
<dbReference type="EMBL" id="CAJHJT010000012">
    <property type="protein sequence ID" value="CAD6997749.1"/>
    <property type="molecule type" value="Genomic_DNA"/>
</dbReference>
<dbReference type="OrthoDB" id="413313at2759"/>
<dbReference type="PANTHER" id="PTHR10974">
    <property type="entry name" value="FI08016P-RELATED"/>
    <property type="match status" value="1"/>
</dbReference>
<dbReference type="PANTHER" id="PTHR10974:SF9">
    <property type="entry name" value="DUF229 DOMAIN CONTAINING PROTEIN-RELATED"/>
    <property type="match status" value="1"/>
</dbReference>
<name>A0A811UFN1_CERCA</name>
<dbReference type="InterPro" id="IPR004245">
    <property type="entry name" value="DUF229"/>
</dbReference>
<dbReference type="GO" id="GO:0005615">
    <property type="term" value="C:extracellular space"/>
    <property type="evidence" value="ECO:0007669"/>
    <property type="project" value="TreeGrafter"/>
</dbReference>
<dbReference type="Pfam" id="PF02995">
    <property type="entry name" value="DUF229"/>
    <property type="match status" value="2"/>
</dbReference>
<gene>
    <name evidence="1" type="ORF">CCAP1982_LOCUS6381</name>
</gene>
<comment type="caution">
    <text evidence="1">The sequence shown here is derived from an EMBL/GenBank/DDBJ whole genome shotgun (WGS) entry which is preliminary data.</text>
</comment>
<evidence type="ECO:0000313" key="1">
    <source>
        <dbReference type="EMBL" id="CAD6997749.1"/>
    </source>
</evidence>
<proteinExistence type="predicted"/>
<organism evidence="1 2">
    <name type="scientific">Ceratitis capitata</name>
    <name type="common">Mediterranean fruit fly</name>
    <name type="synonym">Tephritis capitata</name>
    <dbReference type="NCBI Taxonomy" id="7213"/>
    <lineage>
        <taxon>Eukaryota</taxon>
        <taxon>Metazoa</taxon>
        <taxon>Ecdysozoa</taxon>
        <taxon>Arthropoda</taxon>
        <taxon>Hexapoda</taxon>
        <taxon>Insecta</taxon>
        <taxon>Pterygota</taxon>
        <taxon>Neoptera</taxon>
        <taxon>Endopterygota</taxon>
        <taxon>Diptera</taxon>
        <taxon>Brachycera</taxon>
        <taxon>Muscomorpha</taxon>
        <taxon>Tephritoidea</taxon>
        <taxon>Tephritidae</taxon>
        <taxon>Ceratitis</taxon>
        <taxon>Ceratitis</taxon>
    </lineage>
</organism>
<evidence type="ECO:0000313" key="2">
    <source>
        <dbReference type="Proteomes" id="UP000606786"/>
    </source>
</evidence>
<reference evidence="1" key="1">
    <citation type="submission" date="2020-11" db="EMBL/GenBank/DDBJ databases">
        <authorList>
            <person name="Whitehead M."/>
        </authorList>
    </citation>
    <scope>NUCLEOTIDE SEQUENCE</scope>
    <source>
        <strain evidence="1">EGII</strain>
    </source>
</reference>
<keyword evidence="2" id="KW-1185">Reference proteome</keyword>